<feature type="non-terminal residue" evidence="1">
    <location>
        <position position="22"/>
    </location>
</feature>
<gene>
    <name evidence="1" type="ORF">FLM9_906</name>
</gene>
<reference evidence="2" key="1">
    <citation type="submission" date="2016-02" db="EMBL/GenBank/DDBJ databases">
        <authorList>
            <person name="liu f."/>
        </authorList>
    </citation>
    <scope>NUCLEOTIDE SEQUENCE [LARGE SCALE GENOMIC DNA]</scope>
</reference>
<sequence>MKRETKRERFLSVMEEEVPWEE</sequence>
<dbReference type="EMBL" id="FITM01000097">
    <property type="protein sequence ID" value="SAY38872.1"/>
    <property type="molecule type" value="Genomic_DNA"/>
</dbReference>
<dbReference type="AlphaFoldDB" id="A0A165B0Y6"/>
<dbReference type="Proteomes" id="UP000182631">
    <property type="component" value="Unassembled WGS sequence"/>
</dbReference>
<evidence type="ECO:0000313" key="2">
    <source>
        <dbReference type="Proteomes" id="UP000182631"/>
    </source>
</evidence>
<evidence type="ECO:0000313" key="1">
    <source>
        <dbReference type="EMBL" id="SAY38872.1"/>
    </source>
</evidence>
<name>A0A165B0Y6_9SYNE</name>
<accession>A0A165B0Y6</accession>
<proteinExistence type="predicted"/>
<organism evidence="1 2">
    <name type="scientific">Candidatus Synechococcus spongiarum</name>
    <dbReference type="NCBI Taxonomy" id="431041"/>
    <lineage>
        <taxon>Bacteria</taxon>
        <taxon>Bacillati</taxon>
        <taxon>Cyanobacteriota</taxon>
        <taxon>Cyanophyceae</taxon>
        <taxon>Synechococcales</taxon>
        <taxon>Synechococcaceae</taxon>
        <taxon>Synechococcus</taxon>
    </lineage>
</organism>
<protein>
    <submittedName>
        <fullName evidence="1">Uncharacterized protein</fullName>
    </submittedName>
</protein>
<keyword evidence="2" id="KW-1185">Reference proteome</keyword>